<evidence type="ECO:0000313" key="2">
    <source>
        <dbReference type="EMBL" id="KAF2888855.1"/>
    </source>
</evidence>
<protein>
    <recommendedName>
        <fullName evidence="1">J domain-containing protein</fullName>
    </recommendedName>
</protein>
<dbReference type="PRINTS" id="PR00625">
    <property type="entry name" value="JDOMAIN"/>
</dbReference>
<dbReference type="SMART" id="SM00271">
    <property type="entry name" value="DnaJ"/>
    <property type="match status" value="1"/>
</dbReference>
<comment type="caution">
    <text evidence="2">The sequence shown here is derived from an EMBL/GenBank/DDBJ whole genome shotgun (WGS) entry which is preliminary data.</text>
</comment>
<dbReference type="EMBL" id="VTPC01073204">
    <property type="protein sequence ID" value="KAF2888855.1"/>
    <property type="molecule type" value="Genomic_DNA"/>
</dbReference>
<dbReference type="AlphaFoldDB" id="A0A8K0G205"/>
<proteinExistence type="predicted"/>
<dbReference type="InterPro" id="IPR036869">
    <property type="entry name" value="J_dom_sf"/>
</dbReference>
<dbReference type="Gene3D" id="1.10.287.110">
    <property type="entry name" value="DnaJ domain"/>
    <property type="match status" value="1"/>
</dbReference>
<dbReference type="InterPro" id="IPR051100">
    <property type="entry name" value="DnaJ_subfamily_B/C"/>
</dbReference>
<dbReference type="PANTHER" id="PTHR43908:SF3">
    <property type="entry name" value="AT29763P-RELATED"/>
    <property type="match status" value="1"/>
</dbReference>
<evidence type="ECO:0000259" key="1">
    <source>
        <dbReference type="PROSITE" id="PS50076"/>
    </source>
</evidence>
<name>A0A8K0G205_IGNLU</name>
<dbReference type="Pfam" id="PF00226">
    <property type="entry name" value="DnaJ"/>
    <property type="match status" value="1"/>
</dbReference>
<dbReference type="CDD" id="cd06257">
    <property type="entry name" value="DnaJ"/>
    <property type="match status" value="1"/>
</dbReference>
<organism evidence="2 3">
    <name type="scientific">Ignelater luminosus</name>
    <name type="common">Cucubano</name>
    <name type="synonym">Pyrophorus luminosus</name>
    <dbReference type="NCBI Taxonomy" id="2038154"/>
    <lineage>
        <taxon>Eukaryota</taxon>
        <taxon>Metazoa</taxon>
        <taxon>Ecdysozoa</taxon>
        <taxon>Arthropoda</taxon>
        <taxon>Hexapoda</taxon>
        <taxon>Insecta</taxon>
        <taxon>Pterygota</taxon>
        <taxon>Neoptera</taxon>
        <taxon>Endopterygota</taxon>
        <taxon>Coleoptera</taxon>
        <taxon>Polyphaga</taxon>
        <taxon>Elateriformia</taxon>
        <taxon>Elateroidea</taxon>
        <taxon>Elateridae</taxon>
        <taxon>Agrypninae</taxon>
        <taxon>Pyrophorini</taxon>
        <taxon>Ignelater</taxon>
    </lineage>
</organism>
<dbReference type="GO" id="GO:0071218">
    <property type="term" value="P:cellular response to misfolded protein"/>
    <property type="evidence" value="ECO:0007669"/>
    <property type="project" value="TreeGrafter"/>
</dbReference>
<dbReference type="InterPro" id="IPR001623">
    <property type="entry name" value="DnaJ_domain"/>
</dbReference>
<evidence type="ECO:0000313" key="3">
    <source>
        <dbReference type="Proteomes" id="UP000801492"/>
    </source>
</evidence>
<dbReference type="Proteomes" id="UP000801492">
    <property type="component" value="Unassembled WGS sequence"/>
</dbReference>
<dbReference type="OrthoDB" id="442087at2759"/>
<dbReference type="PROSITE" id="PS50076">
    <property type="entry name" value="DNAJ_2"/>
    <property type="match status" value="1"/>
</dbReference>
<reference evidence="2" key="1">
    <citation type="submission" date="2019-08" db="EMBL/GenBank/DDBJ databases">
        <title>The genome of the North American firefly Photinus pyralis.</title>
        <authorList>
            <consortium name="Photinus pyralis genome working group"/>
            <person name="Fallon T.R."/>
            <person name="Sander Lower S.E."/>
            <person name="Weng J.-K."/>
        </authorList>
    </citation>
    <scope>NUCLEOTIDE SEQUENCE</scope>
    <source>
        <strain evidence="2">TRF0915ILg1</strain>
        <tissue evidence="2">Whole body</tissue>
    </source>
</reference>
<dbReference type="SUPFAM" id="SSF46565">
    <property type="entry name" value="Chaperone J-domain"/>
    <property type="match status" value="1"/>
</dbReference>
<sequence>MDMNKDEAERCIELAKQFIKARDRKKAERYLQKAEHLYSTQKAKDLLIEAQIIPLISVEDQVPEESKQLLYTDDQREAVKRIQNCTNYYEVLQINKYASYSDIKKAYKKLALRLHPDKNKCPGAAEAFNDLGNAVATLTDPEKRKQHDLFILDKQLFGNQKRLAGKKKFKDYNHHYYSTTCNNDVKSPATLEELLNSLFKDGFGNSSASSTCSDQVYENNLNPDDQKRQGIFAKLLQVLQIRRIHVHNLKVTSSKVKEIKRRSGKLYKTRSKK</sequence>
<accession>A0A8K0G205</accession>
<feature type="domain" description="J" evidence="1">
    <location>
        <begin position="87"/>
        <end position="151"/>
    </location>
</feature>
<dbReference type="PANTHER" id="PTHR43908">
    <property type="entry name" value="AT29763P-RELATED"/>
    <property type="match status" value="1"/>
</dbReference>
<dbReference type="GO" id="GO:0005789">
    <property type="term" value="C:endoplasmic reticulum membrane"/>
    <property type="evidence" value="ECO:0007669"/>
    <property type="project" value="TreeGrafter"/>
</dbReference>
<dbReference type="GO" id="GO:0030544">
    <property type="term" value="F:Hsp70 protein binding"/>
    <property type="evidence" value="ECO:0007669"/>
    <property type="project" value="TreeGrafter"/>
</dbReference>
<gene>
    <name evidence="2" type="ORF">ILUMI_17318</name>
</gene>
<keyword evidence="3" id="KW-1185">Reference proteome</keyword>